<dbReference type="EMBL" id="JBHSRG010000005">
    <property type="protein sequence ID" value="MFC6121735.1"/>
    <property type="molecule type" value="Genomic_DNA"/>
</dbReference>
<evidence type="ECO:0000313" key="4">
    <source>
        <dbReference type="Proteomes" id="UP001596169"/>
    </source>
</evidence>
<evidence type="ECO:0000259" key="2">
    <source>
        <dbReference type="Pfam" id="PF06381"/>
    </source>
</evidence>
<organism evidence="3 4">
    <name type="scientific">Citrobacter bitternis</name>
    <dbReference type="NCBI Taxonomy" id="1585982"/>
    <lineage>
        <taxon>Bacteria</taxon>
        <taxon>Pseudomonadati</taxon>
        <taxon>Pseudomonadota</taxon>
        <taxon>Gammaproteobacteria</taxon>
        <taxon>Enterobacterales</taxon>
        <taxon>Enterobacteriaceae</taxon>
        <taxon>Citrobacter</taxon>
    </lineage>
</organism>
<feature type="domain" description="Anti-CBASS protein Acb1-like N-terminal" evidence="2">
    <location>
        <begin position="95"/>
        <end position="444"/>
    </location>
</feature>
<dbReference type="Proteomes" id="UP001596169">
    <property type="component" value="Unassembled WGS sequence"/>
</dbReference>
<comment type="caution">
    <text evidence="3">The sequence shown here is derived from an EMBL/GenBank/DDBJ whole genome shotgun (WGS) entry which is preliminary data.</text>
</comment>
<dbReference type="InterPro" id="IPR024459">
    <property type="entry name" value="Acb1-like_N"/>
</dbReference>
<keyword evidence="4" id="KW-1185">Reference proteome</keyword>
<name>A0ABW1PYN1_9ENTR</name>
<evidence type="ECO:0000256" key="1">
    <source>
        <dbReference type="SAM" id="MobiDB-lite"/>
    </source>
</evidence>
<accession>A0ABW1PYN1</accession>
<feature type="compositionally biased region" description="Polar residues" evidence="1">
    <location>
        <begin position="363"/>
        <end position="372"/>
    </location>
</feature>
<gene>
    <name evidence="3" type="ORF">ACFPZP_11815</name>
</gene>
<proteinExistence type="predicted"/>
<sequence>MFKKLFNLLRPETAAPAPAPVVEKQSLKVGQSWVTDEQYQKDQIDKHFAAMKHVSYKAPPGVIPEGGTFTGDSVDYSYLNNTFTQPDSVFMGYPVLANLAQKSENRIACEQSVNEIFRKGFKVKSNDTKANRDNIINQIEDAFEAFGIEKHLKRVGFNAEAFGNSHLFVKLKGDENERDKELMIDPTKIKKGDIEGFRVVEPMWTYPQAYNAIDPISPDFFVPQMWYVMGRMVHASRMKQLVLYSVPDMLKPSYNFGGLSLIQMMLPYVTNWESVRDDIPRIIMSFRTYVWKTDMSTYLQDRGEFNRRIDTLAYGKNNHGVLAIDQTLEELEQMNTALTGLNDLLVQQQKLLCMPSRLSVTSMTGSQPSGMNASGEGERDAQHENVANKQKNGYKPLLDWILKLVCFNEFGEWYEDLYIDFNPLDEMSDEEIANINKTKAETYSILIADEVITPEQAHKVLASDEDSGFNGVPYVKPVLIPGFDDEDKDTPPGTIQQ</sequence>
<evidence type="ECO:0000313" key="3">
    <source>
        <dbReference type="EMBL" id="MFC6121735.1"/>
    </source>
</evidence>
<protein>
    <submittedName>
        <fullName evidence="3">DUF1073 domain-containing protein</fullName>
    </submittedName>
</protein>
<dbReference type="RefSeq" id="WP_378108949.1">
    <property type="nucleotide sequence ID" value="NZ_JBHSRG010000005.1"/>
</dbReference>
<reference evidence="4" key="1">
    <citation type="journal article" date="2019" name="Int. J. Syst. Evol. Microbiol.">
        <title>The Global Catalogue of Microorganisms (GCM) 10K type strain sequencing project: providing services to taxonomists for standard genome sequencing and annotation.</title>
        <authorList>
            <consortium name="The Broad Institute Genomics Platform"/>
            <consortium name="The Broad Institute Genome Sequencing Center for Infectious Disease"/>
            <person name="Wu L."/>
            <person name="Ma J."/>
        </authorList>
    </citation>
    <scope>NUCLEOTIDE SEQUENCE [LARGE SCALE GENOMIC DNA]</scope>
    <source>
        <strain evidence="4">JCM30009</strain>
    </source>
</reference>
<feature type="region of interest" description="Disordered" evidence="1">
    <location>
        <begin position="363"/>
        <end position="384"/>
    </location>
</feature>
<dbReference type="Pfam" id="PF06381">
    <property type="entry name" value="Phage_portal_3"/>
    <property type="match status" value="1"/>
</dbReference>